<dbReference type="Gene3D" id="3.40.50.150">
    <property type="entry name" value="Vaccinia Virus protein VP39"/>
    <property type="match status" value="1"/>
</dbReference>
<protein>
    <submittedName>
        <fullName evidence="1">Methyltransferase domain protein</fullName>
    </submittedName>
</protein>
<dbReference type="GO" id="GO:0008168">
    <property type="term" value="F:methyltransferase activity"/>
    <property type="evidence" value="ECO:0007669"/>
    <property type="project" value="UniProtKB-KW"/>
</dbReference>
<gene>
    <name evidence="1" type="ORF">AAA799P11_00190</name>
</gene>
<keyword evidence="1" id="KW-0808">Transferase</keyword>
<reference evidence="1 2" key="1">
    <citation type="submission" date="2014-06" db="EMBL/GenBank/DDBJ databases">
        <authorList>
            <person name="Ngugi D.K."/>
            <person name="Blom J."/>
            <person name="Alam I."/>
            <person name="Rashid M."/>
            <person name="Baalawi W."/>
            <person name="Zhang G."/>
            <person name="Hikmawan T."/>
            <person name="Guan Y."/>
            <person name="Antunes A."/>
            <person name="Siam R."/>
            <person name="El-Dorry H."/>
            <person name="Bajic V."/>
            <person name="Stingl U."/>
        </authorList>
    </citation>
    <scope>NUCLEOTIDE SEQUENCE [LARGE SCALE GENOMIC DNA]</scope>
    <source>
        <strain evidence="1">SCGC AAA799-P11</strain>
    </source>
</reference>
<dbReference type="GO" id="GO:0032259">
    <property type="term" value="P:methylation"/>
    <property type="evidence" value="ECO:0007669"/>
    <property type="project" value="UniProtKB-KW"/>
</dbReference>
<evidence type="ECO:0000313" key="1">
    <source>
        <dbReference type="EMBL" id="KFM20119.1"/>
    </source>
</evidence>
<dbReference type="EMBL" id="JOSZ01000002">
    <property type="protein sequence ID" value="KFM20119.1"/>
    <property type="molecule type" value="Genomic_DNA"/>
</dbReference>
<proteinExistence type="predicted"/>
<evidence type="ECO:0000313" key="2">
    <source>
        <dbReference type="Proteomes" id="UP000029387"/>
    </source>
</evidence>
<keyword evidence="1" id="KW-0489">Methyltransferase</keyword>
<accession>A0A087S315</accession>
<dbReference type="AlphaFoldDB" id="A0A087S315"/>
<dbReference type="Proteomes" id="UP000029387">
    <property type="component" value="Unassembled WGS sequence"/>
</dbReference>
<name>A0A087S315_9ARCH</name>
<dbReference type="InterPro" id="IPR029063">
    <property type="entry name" value="SAM-dependent_MTases_sf"/>
</dbReference>
<keyword evidence="2" id="KW-1185">Reference proteome</keyword>
<comment type="caution">
    <text evidence="1">The sequence shown here is derived from an EMBL/GenBank/DDBJ whole genome shotgun (WGS) entry which is preliminary data.</text>
</comment>
<organism evidence="1 2">
    <name type="scientific">Marine Group I thaumarchaeote SCGC AAA799-P11</name>
    <dbReference type="NCBI Taxonomy" id="1502295"/>
    <lineage>
        <taxon>Archaea</taxon>
        <taxon>Nitrososphaerota</taxon>
        <taxon>Marine Group I</taxon>
    </lineage>
</organism>
<sequence length="281" mass="32219">MSNLTYFVRVLKHPGFVLNENFLLHPIASFCTSKKILQNNMSLLDGIQKLTDESLENLKQYLDDISNNTKLLNHLDTQFDTYYDYIGKSDLNNLKFSKENPAGRLNRQSQGNAGFFLYVLVRALKPDIFVETGVSAGESSTFILQAMHDNNFGKLYSVDLPRATVEKGLTTIIPENKSSGWLIPEYLKNRWELRLGKSEEILPKLFSTLKQIDVFFHDSLHTYDHMLFEYNACWNYLKKDGILFSDDIVVMNGKGHSPLVDFADMQQKEIVVYNVLGGLRK</sequence>
<dbReference type="SUPFAM" id="SSF53335">
    <property type="entry name" value="S-adenosyl-L-methionine-dependent methyltransferases"/>
    <property type="match status" value="1"/>
</dbReference>
<dbReference type="Pfam" id="PF13578">
    <property type="entry name" value="Methyltransf_24"/>
    <property type="match status" value="1"/>
</dbReference>